<dbReference type="Proteomes" id="UP000010366">
    <property type="component" value="Chromosome"/>
</dbReference>
<organism evidence="1 2">
    <name type="scientific">Chamaesiphon minutus (strain ATCC 27169 / PCC 6605)</name>
    <dbReference type="NCBI Taxonomy" id="1173020"/>
    <lineage>
        <taxon>Bacteria</taxon>
        <taxon>Bacillati</taxon>
        <taxon>Cyanobacteriota</taxon>
        <taxon>Cyanophyceae</taxon>
        <taxon>Gomontiellales</taxon>
        <taxon>Chamaesiphonaceae</taxon>
        <taxon>Chamaesiphon</taxon>
    </lineage>
</organism>
<evidence type="ECO:0000313" key="1">
    <source>
        <dbReference type="EMBL" id="AFY92431.1"/>
    </source>
</evidence>
<dbReference type="KEGG" id="cmp:Cha6605_1217"/>
<gene>
    <name evidence="1" type="ORF">Cha6605_1217</name>
</gene>
<dbReference type="EMBL" id="CP003600">
    <property type="protein sequence ID" value="AFY92431.1"/>
    <property type="molecule type" value="Genomic_DNA"/>
</dbReference>
<dbReference type="RefSeq" id="WP_015158617.1">
    <property type="nucleotide sequence ID" value="NC_019697.1"/>
</dbReference>
<evidence type="ECO:0000313" key="2">
    <source>
        <dbReference type="Proteomes" id="UP000010366"/>
    </source>
</evidence>
<dbReference type="HOGENOM" id="CLU_031710_0_0_3"/>
<protein>
    <recommendedName>
        <fullName evidence="3">Helicase XPB/Ssl2 N-terminal domain-containing protein</fullName>
    </recommendedName>
</protein>
<sequence length="624" mass="70293">MPYYSQIDRIPTLLEALNIHTVDVLKKLAGLLPGGKSPTRKAELVEYIHQSLEGSTLMRLWGQCDRLQQAAIAETVHSSTSDRYEKIRFVSKYNEAPSWGAGKYGYSYDFKPTALDLFFYNSIMPQDLKQRLRGFVPQPASTQIASQETISATLSVTRMEFDRQTRTRTPYEVEFPMQMRETEQVARRELLTVLRLVDLGKVAVSDKTFNPATATLKAIEQVLEEGDYYSEWKFDKSPEGWRYNYSIGQIKPFAWVMLLQAGKLVELSGKNLRLTKAGQKALIEPAEKTLQIIWKNWQKTTLFDELRRVDGIKGQTGKGKRSLTAVAGRRTQLVAALKDCPVGEWIRITEFFRYILAAGYDLVVCRSLENLTIDGESGSYYDANFNIVEARYIVCCLFEYIATLGIIDVSFLHPDDSLANFKNDGNDYYIDNPLSSYDGLAYFRITPLGAYLLGISDLYIPKELSQKQILRILPNLEVVAVGELSRADRLMLDSSLQNVSDSVWTFDRGKLLEAIAQGRSVEELKTFLVANSGEVLPQTVLQFLADLQTRTTSLQDLGAARLIRCVDPALAVLIANDTRTKAFCFLADRPTAMMAGAACYLVVPTETETKFRNALKKIGYSLPN</sequence>
<proteinExistence type="predicted"/>
<reference evidence="1 2" key="1">
    <citation type="submission" date="2012-05" db="EMBL/GenBank/DDBJ databases">
        <title>Finished chromosome of genome of Chamaesiphon sp. PCC 6605.</title>
        <authorList>
            <consortium name="US DOE Joint Genome Institute"/>
            <person name="Gugger M."/>
            <person name="Coursin T."/>
            <person name="Rippka R."/>
            <person name="Tandeau De Marsac N."/>
            <person name="Huntemann M."/>
            <person name="Wei C.-L."/>
            <person name="Han J."/>
            <person name="Detter J.C."/>
            <person name="Han C."/>
            <person name="Tapia R."/>
            <person name="Chen A."/>
            <person name="Kyrpides N."/>
            <person name="Mavromatis K."/>
            <person name="Markowitz V."/>
            <person name="Szeto E."/>
            <person name="Ivanova N."/>
            <person name="Pagani I."/>
            <person name="Pati A."/>
            <person name="Goodwin L."/>
            <person name="Nordberg H.P."/>
            <person name="Cantor M.N."/>
            <person name="Hua S.X."/>
            <person name="Woyke T."/>
            <person name="Kerfeld C.A."/>
        </authorList>
    </citation>
    <scope>NUCLEOTIDE SEQUENCE [LARGE SCALE GENOMIC DNA]</scope>
    <source>
        <strain evidence="2">ATCC 27169 / PCC 6605</strain>
    </source>
</reference>
<dbReference type="AlphaFoldDB" id="K9UDD8"/>
<evidence type="ECO:0008006" key="3">
    <source>
        <dbReference type="Google" id="ProtNLM"/>
    </source>
</evidence>
<accession>K9UDD8</accession>
<name>K9UDD8_CHAP6</name>
<dbReference type="STRING" id="1173020.Cha6605_1217"/>
<dbReference type="eggNOG" id="ENOG502Z8IP">
    <property type="taxonomic scope" value="Bacteria"/>
</dbReference>
<keyword evidence="2" id="KW-1185">Reference proteome</keyword>
<dbReference type="PATRIC" id="fig|1173020.3.peg.1424"/>
<dbReference type="OrthoDB" id="443235at2"/>